<dbReference type="GO" id="GO:0003824">
    <property type="term" value="F:catalytic activity"/>
    <property type="evidence" value="ECO:0007669"/>
    <property type="project" value="InterPro"/>
</dbReference>
<dbReference type="OrthoDB" id="4934245at2759"/>
<dbReference type="RefSeq" id="XP_042998798.1">
    <property type="nucleotide sequence ID" value="XM_043142865.1"/>
</dbReference>
<name>A0A8E5HT27_USTVR</name>
<accession>A0A8E5HT27</accession>
<dbReference type="KEGG" id="uvi:66066145"/>
<protein>
    <recommendedName>
        <fullName evidence="1">Cytidyltransferase-like domain-containing protein</fullName>
    </recommendedName>
</protein>
<evidence type="ECO:0000259" key="1">
    <source>
        <dbReference type="Pfam" id="PF01467"/>
    </source>
</evidence>
<dbReference type="InterPro" id="IPR014729">
    <property type="entry name" value="Rossmann-like_a/b/a_fold"/>
</dbReference>
<sequence length="346" mass="38773">MCAATHRTIWDCARESAEQTRTEPPSETLLSAVNQPDRHCVISSDTSRNRILLFPGSFNPPHRGHAALLNAILSSLSRSLNIRGAIIFPHDDEQLKRRAREDISRFSFDKAQRISLWAESSSFPKNDTWLYNDCRDSLTRLQKQMLRNLKKQRVKLCFLLLVGPDWVTRQATYDPGQWNCTEAITSDISRPVDFRFQHTLGQLPGCSPWSFHFVGETLDVATTANCQGEGFRGGSGCGNFASLMSLADSVSSLGVCEWSLVLWTCLTLRRPIRQYYFKPSDRNATITSPSSSDIRKAIQNSLTQGRLPNDSELEDALSPGLLLGYVQKITIVSTDSNPYPAISNEK</sequence>
<evidence type="ECO:0000313" key="3">
    <source>
        <dbReference type="Proteomes" id="UP000027002"/>
    </source>
</evidence>
<reference evidence="2" key="1">
    <citation type="submission" date="2020-03" db="EMBL/GenBank/DDBJ databases">
        <title>A mixture of massive structural variations and highly conserved coding sequences in Ustilaginoidea virens genome.</title>
        <authorList>
            <person name="Zhang K."/>
            <person name="Zhao Z."/>
            <person name="Zhang Z."/>
            <person name="Li Y."/>
            <person name="Hsiang T."/>
            <person name="Sun W."/>
        </authorList>
    </citation>
    <scope>NUCLEOTIDE SEQUENCE</scope>
    <source>
        <strain evidence="2">UV-8b</strain>
    </source>
</reference>
<dbReference type="Gene3D" id="3.40.50.620">
    <property type="entry name" value="HUPs"/>
    <property type="match status" value="1"/>
</dbReference>
<proteinExistence type="predicted"/>
<organism evidence="2 3">
    <name type="scientific">Ustilaginoidea virens</name>
    <name type="common">Rice false smut fungus</name>
    <name type="synonym">Villosiclava virens</name>
    <dbReference type="NCBI Taxonomy" id="1159556"/>
    <lineage>
        <taxon>Eukaryota</taxon>
        <taxon>Fungi</taxon>
        <taxon>Dikarya</taxon>
        <taxon>Ascomycota</taxon>
        <taxon>Pezizomycotina</taxon>
        <taxon>Sordariomycetes</taxon>
        <taxon>Hypocreomycetidae</taxon>
        <taxon>Hypocreales</taxon>
        <taxon>Clavicipitaceae</taxon>
        <taxon>Ustilaginoidea</taxon>
    </lineage>
</organism>
<evidence type="ECO:0000313" key="2">
    <source>
        <dbReference type="EMBL" id="QUC21125.1"/>
    </source>
</evidence>
<dbReference type="Proteomes" id="UP000027002">
    <property type="component" value="Chromosome 4"/>
</dbReference>
<gene>
    <name evidence="2" type="ORF">UV8b_05368</name>
</gene>
<dbReference type="SUPFAM" id="SSF52374">
    <property type="entry name" value="Nucleotidylyl transferase"/>
    <property type="match status" value="1"/>
</dbReference>
<feature type="domain" description="Cytidyltransferase-like" evidence="1">
    <location>
        <begin position="53"/>
        <end position="168"/>
    </location>
</feature>
<dbReference type="InterPro" id="IPR004821">
    <property type="entry name" value="Cyt_trans-like"/>
</dbReference>
<dbReference type="GeneID" id="66066145"/>
<dbReference type="AlphaFoldDB" id="A0A8E5HT27"/>
<dbReference type="Pfam" id="PF01467">
    <property type="entry name" value="CTP_transf_like"/>
    <property type="match status" value="1"/>
</dbReference>
<keyword evidence="3" id="KW-1185">Reference proteome</keyword>
<dbReference type="EMBL" id="CP072756">
    <property type="protein sequence ID" value="QUC21125.1"/>
    <property type="molecule type" value="Genomic_DNA"/>
</dbReference>